<dbReference type="InterPro" id="IPR020084">
    <property type="entry name" value="NUDIX_hydrolase_CS"/>
</dbReference>
<dbReference type="FunFam" id="3.90.79.10:FF:000015">
    <property type="entry name" value="Nudix hydrolase 8"/>
    <property type="match status" value="1"/>
</dbReference>
<comment type="caution">
    <text evidence="5">The sequence shown here is derived from an EMBL/GenBank/DDBJ whole genome shotgun (WGS) entry which is preliminary data.</text>
</comment>
<sequence length="288" mass="31776">MSVSMNSTVANGAKDVEILPARDDVHGGVVVNVVEAMDPALFHTLLVASMSHWKKQGKKGVWIKLPIAVTNLVEPAVKEGFKYHHAEPDYIMLVHWIPETPSTIPANASHRVGVGAIVFNDKKEVLVVQEKSGVFKGTGIWKIPTGVVDEGEDIFTAAIREVKEETGIDTEFLEILAFREAHKVFFKKSDLFFICMLRPLSSQIQKQELEIEDAQWMPFEKYAAQPVAQVHDLFKLIVDLCSAKMESNYAGFPSIPLSSAANAPASHLYSNLRDLGLSGSDDHPQKAV</sequence>
<keyword evidence="2" id="KW-0479">Metal-binding</keyword>
<dbReference type="Pfam" id="PF00293">
    <property type="entry name" value="NUDIX"/>
    <property type="match status" value="1"/>
</dbReference>
<dbReference type="FunFam" id="3.40.630.30:FF:000016">
    <property type="entry name" value="nudix hydrolase 2"/>
    <property type="match status" value="1"/>
</dbReference>
<dbReference type="PANTHER" id="PTHR13994">
    <property type="entry name" value="NUDIX HYDROLASE RELATED"/>
    <property type="match status" value="1"/>
</dbReference>
<protein>
    <recommendedName>
        <fullName evidence="4">Nudix hydrolase domain-containing protein</fullName>
    </recommendedName>
</protein>
<accession>A0AAV0H0J7</accession>
<dbReference type="InterPro" id="IPR015797">
    <property type="entry name" value="NUDIX_hydrolase-like_dom_sf"/>
</dbReference>
<organism evidence="5 6">
    <name type="scientific">Linum tenue</name>
    <dbReference type="NCBI Taxonomy" id="586396"/>
    <lineage>
        <taxon>Eukaryota</taxon>
        <taxon>Viridiplantae</taxon>
        <taxon>Streptophyta</taxon>
        <taxon>Embryophyta</taxon>
        <taxon>Tracheophyta</taxon>
        <taxon>Spermatophyta</taxon>
        <taxon>Magnoliopsida</taxon>
        <taxon>eudicotyledons</taxon>
        <taxon>Gunneridae</taxon>
        <taxon>Pentapetalae</taxon>
        <taxon>rosids</taxon>
        <taxon>fabids</taxon>
        <taxon>Malpighiales</taxon>
        <taxon>Linaceae</taxon>
        <taxon>Linum</taxon>
    </lineage>
</organism>
<name>A0AAV0H0J7_9ROSI</name>
<dbReference type="PRINTS" id="PR01356">
    <property type="entry name" value="GFGPROTEIN"/>
</dbReference>
<dbReference type="CDD" id="cd04670">
    <property type="entry name" value="NUDIX_ASFGF2_Nudt6"/>
    <property type="match status" value="1"/>
</dbReference>
<gene>
    <name evidence="5" type="ORF">LITE_LOCUS2020</name>
</gene>
<dbReference type="SUPFAM" id="SSF55811">
    <property type="entry name" value="Nudix"/>
    <property type="match status" value="1"/>
</dbReference>
<dbReference type="Proteomes" id="UP001154282">
    <property type="component" value="Unassembled WGS sequence"/>
</dbReference>
<dbReference type="Gene3D" id="3.90.79.10">
    <property type="entry name" value="Nucleoside Triphosphate Pyrophosphohydrolase"/>
    <property type="match status" value="1"/>
</dbReference>
<dbReference type="PROSITE" id="PS00893">
    <property type="entry name" value="NUDIX_BOX"/>
    <property type="match status" value="1"/>
</dbReference>
<dbReference type="InterPro" id="IPR040618">
    <property type="entry name" value="Pre-Nudix"/>
</dbReference>
<evidence type="ECO:0000313" key="6">
    <source>
        <dbReference type="Proteomes" id="UP001154282"/>
    </source>
</evidence>
<feature type="domain" description="Nudix hydrolase" evidence="4">
    <location>
        <begin position="109"/>
        <end position="239"/>
    </location>
</feature>
<keyword evidence="6" id="KW-1185">Reference proteome</keyword>
<dbReference type="PANTHER" id="PTHR13994:SF30">
    <property type="entry name" value="NUDIX HYDROLASE 10"/>
    <property type="match status" value="1"/>
</dbReference>
<reference evidence="5" key="1">
    <citation type="submission" date="2022-08" db="EMBL/GenBank/DDBJ databases">
        <authorList>
            <person name="Gutierrez-Valencia J."/>
        </authorList>
    </citation>
    <scope>NUCLEOTIDE SEQUENCE</scope>
</reference>
<dbReference type="InterPro" id="IPR003293">
    <property type="entry name" value="Nudix_hydrolase6-like"/>
</dbReference>
<dbReference type="GO" id="GO:0047631">
    <property type="term" value="F:ADP-ribose diphosphatase activity"/>
    <property type="evidence" value="ECO:0007669"/>
    <property type="project" value="TreeGrafter"/>
</dbReference>
<evidence type="ECO:0000313" key="5">
    <source>
        <dbReference type="EMBL" id="CAI0378794.1"/>
    </source>
</evidence>
<evidence type="ECO:0000256" key="1">
    <source>
        <dbReference type="ARBA" id="ARBA00005582"/>
    </source>
</evidence>
<dbReference type="GO" id="GO:0046872">
    <property type="term" value="F:metal ion binding"/>
    <property type="evidence" value="ECO:0007669"/>
    <property type="project" value="UniProtKB-KW"/>
</dbReference>
<dbReference type="Gene3D" id="3.40.630.30">
    <property type="match status" value="1"/>
</dbReference>
<evidence type="ECO:0000259" key="4">
    <source>
        <dbReference type="PROSITE" id="PS51462"/>
    </source>
</evidence>
<dbReference type="PROSITE" id="PS51462">
    <property type="entry name" value="NUDIX"/>
    <property type="match status" value="1"/>
</dbReference>
<dbReference type="Pfam" id="PF18290">
    <property type="entry name" value="Nudix_hydro"/>
    <property type="match status" value="1"/>
</dbReference>
<comment type="similarity">
    <text evidence="1">Belongs to the Nudix hydrolase family.</text>
</comment>
<dbReference type="GO" id="GO:0035529">
    <property type="term" value="F:NADH pyrophosphatase activity"/>
    <property type="evidence" value="ECO:0007669"/>
    <property type="project" value="TreeGrafter"/>
</dbReference>
<dbReference type="GO" id="GO:0051287">
    <property type="term" value="F:NAD binding"/>
    <property type="evidence" value="ECO:0007669"/>
    <property type="project" value="TreeGrafter"/>
</dbReference>
<dbReference type="EMBL" id="CAMGYJ010000002">
    <property type="protein sequence ID" value="CAI0378794.1"/>
    <property type="molecule type" value="Genomic_DNA"/>
</dbReference>
<keyword evidence="3" id="KW-0378">Hydrolase</keyword>
<dbReference type="AlphaFoldDB" id="A0AAV0H0J7"/>
<proteinExistence type="inferred from homology"/>
<evidence type="ECO:0000256" key="2">
    <source>
        <dbReference type="ARBA" id="ARBA00022723"/>
    </source>
</evidence>
<evidence type="ECO:0000256" key="3">
    <source>
        <dbReference type="ARBA" id="ARBA00022801"/>
    </source>
</evidence>
<dbReference type="InterPro" id="IPR000086">
    <property type="entry name" value="NUDIX_hydrolase_dom"/>
</dbReference>